<name>A0AC34FUI6_9BILA</name>
<protein>
    <submittedName>
        <fullName evidence="2">Ground-like domain-containing protein</fullName>
    </submittedName>
</protein>
<evidence type="ECO:0000313" key="2">
    <source>
        <dbReference type="WBParaSite" id="ES5_v2.g21137.t1"/>
    </source>
</evidence>
<dbReference type="Proteomes" id="UP000887579">
    <property type="component" value="Unplaced"/>
</dbReference>
<dbReference type="WBParaSite" id="ES5_v2.g21137.t1">
    <property type="protein sequence ID" value="ES5_v2.g21137.t1"/>
    <property type="gene ID" value="ES5_v2.g21137"/>
</dbReference>
<organism evidence="1 2">
    <name type="scientific">Panagrolaimus sp. ES5</name>
    <dbReference type="NCBI Taxonomy" id="591445"/>
    <lineage>
        <taxon>Eukaryota</taxon>
        <taxon>Metazoa</taxon>
        <taxon>Ecdysozoa</taxon>
        <taxon>Nematoda</taxon>
        <taxon>Chromadorea</taxon>
        <taxon>Rhabditida</taxon>
        <taxon>Tylenchina</taxon>
        <taxon>Panagrolaimomorpha</taxon>
        <taxon>Panagrolaimoidea</taxon>
        <taxon>Panagrolaimidae</taxon>
        <taxon>Panagrolaimus</taxon>
    </lineage>
</organism>
<reference evidence="2" key="1">
    <citation type="submission" date="2022-11" db="UniProtKB">
        <authorList>
            <consortium name="WormBaseParasite"/>
        </authorList>
    </citation>
    <scope>IDENTIFICATION</scope>
</reference>
<evidence type="ECO:0000313" key="1">
    <source>
        <dbReference type="Proteomes" id="UP000887579"/>
    </source>
</evidence>
<proteinExistence type="predicted"/>
<sequence>MVFYFIFIIFLPYSIGQNVEKTKLKNELLANLNKYSEQGTDVLEALGTPPQGTDQPAPKEPLGTPSVPAPPPSPSRNNNNNNLNNGLLNLFQPQNPSSIFGSLPNLFNGLLPLQFTTLPPPPSPLFRSLGIQPLPFGQNRNPPFRQHQMPQLPPPPTTPPPQFLTLPTLLPFFVQNGVPQELSPSSFQSPGPLRPLSSIDNVATVRPKFINYTIPPPLSMPTVKSMSEAVSDNIRDWRQRFYKAFKKLSGRGPFPSSTFPPQQYPPLKIQNLPSSPSHFPLPLPRPATASNQMQPVIVFNETNVSERNLRNNNNHWITEQKVKTYARDSKGRIVRLFGVESSGYRFNNSNTNGFIPIPDPPALLSQSVDIGPVYIPAARPSTSSPYYNSYPATLPPPPIDYVAPMLPSPLPTSAVYTVQMPAPPSVSPPISQLGAYPISTFGPLPPPRDEAMTQEVDGLEYDNNDSSPCDGCENTNFSPGSNGDQWLADNSNGILENNEKCNSLRLRYIIQESIVNSDAEASKRAIQLRAETELNTFFNVICGTGFFSYIAHTDEFCQASAMGINCYVFSP</sequence>
<accession>A0AC34FUI6</accession>